<dbReference type="Pfam" id="PF04993">
    <property type="entry name" value="TfoX_N"/>
    <property type="match status" value="1"/>
</dbReference>
<dbReference type="GO" id="GO:0032259">
    <property type="term" value="P:methylation"/>
    <property type="evidence" value="ECO:0007669"/>
    <property type="project" value="UniProtKB-KW"/>
</dbReference>
<feature type="domain" description="TfoX N-terminal" evidence="1">
    <location>
        <begin position="14"/>
        <end position="102"/>
    </location>
</feature>
<proteinExistence type="predicted"/>
<evidence type="ECO:0000313" key="3">
    <source>
        <dbReference type="Proteomes" id="UP000247892"/>
    </source>
</evidence>
<dbReference type="SUPFAM" id="SSF159894">
    <property type="entry name" value="YgaC/TfoX-N like"/>
    <property type="match status" value="1"/>
</dbReference>
<keyword evidence="2" id="KW-0489">Methyltransferase</keyword>
<dbReference type="EMBL" id="MASU01000005">
    <property type="protein sequence ID" value="PXY36331.1"/>
    <property type="molecule type" value="Genomic_DNA"/>
</dbReference>
<protein>
    <submittedName>
        <fullName evidence="2">RNA methyltransferase</fullName>
    </submittedName>
</protein>
<dbReference type="GO" id="GO:0008168">
    <property type="term" value="F:methyltransferase activity"/>
    <property type="evidence" value="ECO:0007669"/>
    <property type="project" value="UniProtKB-KW"/>
</dbReference>
<dbReference type="AlphaFoldDB" id="A0A318LPM5"/>
<dbReference type="InterPro" id="IPR007076">
    <property type="entry name" value="TfoX_N"/>
</dbReference>
<dbReference type="OrthoDB" id="214902at2"/>
<dbReference type="Proteomes" id="UP000247892">
    <property type="component" value="Unassembled WGS sequence"/>
</dbReference>
<organism evidence="2 3">
    <name type="scientific">Prauserella flavalba</name>
    <dbReference type="NCBI Taxonomy" id="1477506"/>
    <lineage>
        <taxon>Bacteria</taxon>
        <taxon>Bacillati</taxon>
        <taxon>Actinomycetota</taxon>
        <taxon>Actinomycetes</taxon>
        <taxon>Pseudonocardiales</taxon>
        <taxon>Pseudonocardiaceae</taxon>
        <taxon>Prauserella</taxon>
    </lineage>
</organism>
<accession>A0A318LPM5</accession>
<dbReference type="RefSeq" id="WP_110336343.1">
    <property type="nucleotide sequence ID" value="NZ_JBHVKT010000001.1"/>
</dbReference>
<comment type="caution">
    <text evidence="2">The sequence shown here is derived from an EMBL/GenBank/DDBJ whole genome shotgun (WGS) entry which is preliminary data.</text>
</comment>
<name>A0A318LPM5_9PSEU</name>
<gene>
    <name evidence="2" type="ORF">BA062_13030</name>
</gene>
<dbReference type="Gene3D" id="3.30.1460.30">
    <property type="entry name" value="YgaC/TfoX-N like chaperone"/>
    <property type="match status" value="1"/>
</dbReference>
<keyword evidence="2" id="KW-0808">Transferase</keyword>
<evidence type="ECO:0000259" key="1">
    <source>
        <dbReference type="Pfam" id="PF04993"/>
    </source>
</evidence>
<keyword evidence="3" id="KW-1185">Reference proteome</keyword>
<reference evidence="2 3" key="1">
    <citation type="submission" date="2016-07" db="EMBL/GenBank/DDBJ databases">
        <title>Draft genome sequence of Prauserella sp. YIM 121212, isolated from alkaline soil.</title>
        <authorList>
            <person name="Ruckert C."/>
            <person name="Albersmeier A."/>
            <person name="Jiang C.-L."/>
            <person name="Jiang Y."/>
            <person name="Kalinowski J."/>
            <person name="Schneider O."/>
            <person name="Winkler A."/>
            <person name="Zotchev S.B."/>
        </authorList>
    </citation>
    <scope>NUCLEOTIDE SEQUENCE [LARGE SCALE GENOMIC DNA]</scope>
    <source>
        <strain evidence="2 3">YIM 121212</strain>
    </source>
</reference>
<sequence>MAYDHDLADRVRELVAGEKHLSERTMFGGLAFLLDGNMAVAASGQGGLMVRVAPEDTDVLTGEPGVEPMVMRGRELRGWLRVDSSAVGARDQLERWVGLGVAYARSLPAKTARR</sequence>
<evidence type="ECO:0000313" key="2">
    <source>
        <dbReference type="EMBL" id="PXY36331.1"/>
    </source>
</evidence>